<dbReference type="EMBL" id="SNRY01002658">
    <property type="protein sequence ID" value="KAA6324069.1"/>
    <property type="molecule type" value="Genomic_DNA"/>
</dbReference>
<dbReference type="AlphaFoldDB" id="A0A5J4QSC7"/>
<reference evidence="1" key="1">
    <citation type="submission" date="2019-03" db="EMBL/GenBank/DDBJ databases">
        <title>Single cell metagenomics reveals metabolic interactions within the superorganism composed of flagellate Streblomastix strix and complex community of Bacteroidetes bacteria on its surface.</title>
        <authorList>
            <person name="Treitli S.C."/>
            <person name="Kolisko M."/>
            <person name="Husnik F."/>
            <person name="Keeling P."/>
            <person name="Hampl V."/>
        </authorList>
    </citation>
    <scope>NUCLEOTIDE SEQUENCE</scope>
    <source>
        <strain evidence="1">STM</strain>
    </source>
</reference>
<gene>
    <name evidence="1" type="ORF">EZS27_026561</name>
</gene>
<name>A0A5J4QSC7_9ZZZZ</name>
<evidence type="ECO:0000313" key="1">
    <source>
        <dbReference type="EMBL" id="KAA6324069.1"/>
    </source>
</evidence>
<protein>
    <submittedName>
        <fullName evidence="1">Uncharacterized protein</fullName>
    </submittedName>
</protein>
<proteinExistence type="predicted"/>
<organism evidence="1">
    <name type="scientific">termite gut metagenome</name>
    <dbReference type="NCBI Taxonomy" id="433724"/>
    <lineage>
        <taxon>unclassified sequences</taxon>
        <taxon>metagenomes</taxon>
        <taxon>organismal metagenomes</taxon>
    </lineage>
</organism>
<sequence length="38" mass="4341">MRHYVSGIRNPSQITIDKINEKIRIFAEELAKVQITGA</sequence>
<accession>A0A5J4QSC7</accession>
<comment type="caution">
    <text evidence="1">The sequence shown here is derived from an EMBL/GenBank/DDBJ whole genome shotgun (WGS) entry which is preliminary data.</text>
</comment>